<dbReference type="InterPro" id="IPR001128">
    <property type="entry name" value="Cyt_P450"/>
</dbReference>
<keyword evidence="6 8" id="KW-0408">Iron</keyword>
<dbReference type="EMBL" id="JBBWRZ010000005">
    <property type="protein sequence ID" value="KAK8235573.1"/>
    <property type="molecule type" value="Genomic_DNA"/>
</dbReference>
<organism evidence="10 11">
    <name type="scientific">Phyllosticta capitalensis</name>
    <dbReference type="NCBI Taxonomy" id="121624"/>
    <lineage>
        <taxon>Eukaryota</taxon>
        <taxon>Fungi</taxon>
        <taxon>Dikarya</taxon>
        <taxon>Ascomycota</taxon>
        <taxon>Pezizomycotina</taxon>
        <taxon>Dothideomycetes</taxon>
        <taxon>Dothideomycetes incertae sedis</taxon>
        <taxon>Botryosphaeriales</taxon>
        <taxon>Phyllostictaceae</taxon>
        <taxon>Phyllosticta</taxon>
    </lineage>
</organism>
<dbReference type="PANTHER" id="PTHR24287">
    <property type="entry name" value="P450, PUTATIVE (EUROFUNG)-RELATED"/>
    <property type="match status" value="1"/>
</dbReference>
<evidence type="ECO:0000256" key="6">
    <source>
        <dbReference type="ARBA" id="ARBA00023004"/>
    </source>
</evidence>
<evidence type="ECO:0000256" key="2">
    <source>
        <dbReference type="ARBA" id="ARBA00010617"/>
    </source>
</evidence>
<dbReference type="InterPro" id="IPR017972">
    <property type="entry name" value="Cyt_P450_CS"/>
</dbReference>
<evidence type="ECO:0000313" key="10">
    <source>
        <dbReference type="EMBL" id="KAK8235573.1"/>
    </source>
</evidence>
<evidence type="ECO:0000256" key="1">
    <source>
        <dbReference type="ARBA" id="ARBA00001971"/>
    </source>
</evidence>
<accession>A0ABR1YQ58</accession>
<keyword evidence="9" id="KW-0472">Membrane</keyword>
<dbReference type="InterPro" id="IPR047146">
    <property type="entry name" value="Cyt_P450_E_CYP52_fungi"/>
</dbReference>
<evidence type="ECO:0000256" key="7">
    <source>
        <dbReference type="ARBA" id="ARBA00023033"/>
    </source>
</evidence>
<keyword evidence="7 8" id="KW-0503">Monooxygenase</keyword>
<name>A0ABR1YQ58_9PEZI</name>
<dbReference type="SUPFAM" id="SSF48264">
    <property type="entry name" value="Cytochrome P450"/>
    <property type="match status" value="1"/>
</dbReference>
<evidence type="ECO:0000256" key="5">
    <source>
        <dbReference type="ARBA" id="ARBA00023002"/>
    </source>
</evidence>
<comment type="similarity">
    <text evidence="2 8">Belongs to the cytochrome P450 family.</text>
</comment>
<dbReference type="PRINTS" id="PR00385">
    <property type="entry name" value="P450"/>
</dbReference>
<comment type="caution">
    <text evidence="10">The sequence shown here is derived from an EMBL/GenBank/DDBJ whole genome shotgun (WGS) entry which is preliminary data.</text>
</comment>
<dbReference type="InterPro" id="IPR002402">
    <property type="entry name" value="Cyt_P450_E_grp-II"/>
</dbReference>
<evidence type="ECO:0000256" key="4">
    <source>
        <dbReference type="ARBA" id="ARBA00022723"/>
    </source>
</evidence>
<dbReference type="PROSITE" id="PS00086">
    <property type="entry name" value="CYTOCHROME_P450"/>
    <property type="match status" value="1"/>
</dbReference>
<dbReference type="InterPro" id="IPR002974">
    <property type="entry name" value="Cyt_P450_E_CYP52_ascomycetes"/>
</dbReference>
<keyword evidence="3 8" id="KW-0349">Heme</keyword>
<keyword evidence="4 8" id="KW-0479">Metal-binding</keyword>
<keyword evidence="11" id="KW-1185">Reference proteome</keyword>
<dbReference type="Pfam" id="PF00067">
    <property type="entry name" value="p450"/>
    <property type="match status" value="1"/>
</dbReference>
<keyword evidence="9" id="KW-1133">Transmembrane helix</keyword>
<sequence length="519" mass="59312">MKDSVTVVAFTPWLLGRRFFLTAGAFALFTVLLLISYISKRRARRRFIAENECQPIRCQYPSRIPIVPLDFTWSSIKASREKKYLETLAWRYRTFGNTYSVHAPAKTFIMTIEPENIKTILSLRFQDFSLGERPPIMGPMLGNGIFTLDGQEWSHSRSLLRPNFCKDQVADIQTFEHHMRDLLRLVPRDGSTVDLQKLFFRFTLDSATHFLFGHSVHSLSENSEFDRSFEDAFDYALGEIAIQFRLGPLRGLRRNAKARKAYKTCRDYVGRFVDQAVALKQSPHLKDPEKVEEGAPRNFFLKMLAQATDDKAKIRDELLNILIAGRDTTAGLLSNLFFALARSPDDWQKLREEAAGLAGKPPTYEQLRSMKHVKYCLQEALRLWPPIPTNTRLAVRDTVLPRGGGVNGDEPIFVPKGCTVSYAVYAMHRRKDLWGEDAEDFRPGRWEGRRHGWDYLPFNGGPRICMGQQYALTEASYVLIRLVQEFAHLQPRDPSPWTELVTISLSSANGVKVALTNDG</sequence>
<dbReference type="CDD" id="cd11063">
    <property type="entry name" value="CYP52"/>
    <property type="match status" value="1"/>
</dbReference>
<evidence type="ECO:0000256" key="9">
    <source>
        <dbReference type="SAM" id="Phobius"/>
    </source>
</evidence>
<keyword evidence="5 8" id="KW-0560">Oxidoreductase</keyword>
<dbReference type="InterPro" id="IPR036396">
    <property type="entry name" value="Cyt_P450_sf"/>
</dbReference>
<reference evidence="10 11" key="1">
    <citation type="submission" date="2024-04" db="EMBL/GenBank/DDBJ databases">
        <title>Phyllosticta paracitricarpa is synonymous to the EU quarantine fungus P. citricarpa based on phylogenomic analyses.</title>
        <authorList>
            <consortium name="Lawrence Berkeley National Laboratory"/>
            <person name="Van Ingen-Buijs V.A."/>
            <person name="Van Westerhoven A.C."/>
            <person name="Haridas S."/>
            <person name="Skiadas P."/>
            <person name="Martin F."/>
            <person name="Groenewald J.Z."/>
            <person name="Crous P.W."/>
            <person name="Seidl M.F."/>
        </authorList>
    </citation>
    <scope>NUCLEOTIDE SEQUENCE [LARGE SCALE GENOMIC DNA]</scope>
    <source>
        <strain evidence="10 11">CBS 123374</strain>
    </source>
</reference>
<gene>
    <name evidence="10" type="ORF">HDK90DRAFT_249820</name>
</gene>
<keyword evidence="9" id="KW-0812">Transmembrane</keyword>
<dbReference type="PANTHER" id="PTHR24287:SF17">
    <property type="entry name" value="P450, PUTATIVE (EUROFUNG)-RELATED"/>
    <property type="match status" value="1"/>
</dbReference>
<evidence type="ECO:0000256" key="8">
    <source>
        <dbReference type="RuleBase" id="RU000461"/>
    </source>
</evidence>
<evidence type="ECO:0000256" key="3">
    <source>
        <dbReference type="ARBA" id="ARBA00022617"/>
    </source>
</evidence>
<comment type="cofactor">
    <cofactor evidence="1">
        <name>heme</name>
        <dbReference type="ChEBI" id="CHEBI:30413"/>
    </cofactor>
</comment>
<dbReference type="PRINTS" id="PR00464">
    <property type="entry name" value="EP450II"/>
</dbReference>
<dbReference type="Proteomes" id="UP001492380">
    <property type="component" value="Unassembled WGS sequence"/>
</dbReference>
<feature type="transmembrane region" description="Helical" evidence="9">
    <location>
        <begin position="20"/>
        <end position="38"/>
    </location>
</feature>
<protein>
    <submittedName>
        <fullName evidence="10">Cytochrome P450</fullName>
    </submittedName>
</protein>
<evidence type="ECO:0000313" key="11">
    <source>
        <dbReference type="Proteomes" id="UP001492380"/>
    </source>
</evidence>
<dbReference type="PRINTS" id="PR01239">
    <property type="entry name" value="EP450IICYP52"/>
</dbReference>
<proteinExistence type="inferred from homology"/>
<dbReference type="Gene3D" id="1.10.630.10">
    <property type="entry name" value="Cytochrome P450"/>
    <property type="match status" value="1"/>
</dbReference>